<dbReference type="SMART" id="SM00422">
    <property type="entry name" value="HTH_MERR"/>
    <property type="match status" value="1"/>
</dbReference>
<name>A0A511Z0R1_9CELL</name>
<reference evidence="3 4" key="1">
    <citation type="submission" date="2019-07" db="EMBL/GenBank/DDBJ databases">
        <title>Whole genome shotgun sequence of Actinotalea fermentans NBRC 105374.</title>
        <authorList>
            <person name="Hosoyama A."/>
            <person name="Uohara A."/>
            <person name="Ohji S."/>
            <person name="Ichikawa N."/>
        </authorList>
    </citation>
    <scope>NUCLEOTIDE SEQUENCE [LARGE SCALE GENOMIC DNA]</scope>
    <source>
        <strain evidence="3 4">NBRC 105374</strain>
    </source>
</reference>
<dbReference type="GO" id="GO:0003677">
    <property type="term" value="F:DNA binding"/>
    <property type="evidence" value="ECO:0007669"/>
    <property type="project" value="UniProtKB-KW"/>
</dbReference>
<dbReference type="AlphaFoldDB" id="A0A511Z0R1"/>
<dbReference type="InterPro" id="IPR000551">
    <property type="entry name" value="MerR-type_HTH_dom"/>
</dbReference>
<dbReference type="PROSITE" id="PS00552">
    <property type="entry name" value="HTH_MERR_1"/>
    <property type="match status" value="1"/>
</dbReference>
<dbReference type="PRINTS" id="PR00040">
    <property type="entry name" value="HTHMERR"/>
</dbReference>
<dbReference type="EMBL" id="BJYK01000009">
    <property type="protein sequence ID" value="GEN81047.1"/>
    <property type="molecule type" value="Genomic_DNA"/>
</dbReference>
<dbReference type="SUPFAM" id="SSF46955">
    <property type="entry name" value="Putative DNA-binding domain"/>
    <property type="match status" value="1"/>
</dbReference>
<evidence type="ECO:0000256" key="1">
    <source>
        <dbReference type="ARBA" id="ARBA00023125"/>
    </source>
</evidence>
<dbReference type="PANTHER" id="PTHR30204">
    <property type="entry name" value="REDOX-CYCLING DRUG-SENSING TRANSCRIPTIONAL ACTIVATOR SOXR"/>
    <property type="match status" value="1"/>
</dbReference>
<dbReference type="InterPro" id="IPR047057">
    <property type="entry name" value="MerR_fam"/>
</dbReference>
<dbReference type="PANTHER" id="PTHR30204:SF93">
    <property type="entry name" value="HTH MERR-TYPE DOMAIN-CONTAINING PROTEIN"/>
    <property type="match status" value="1"/>
</dbReference>
<evidence type="ECO:0000313" key="4">
    <source>
        <dbReference type="Proteomes" id="UP000321484"/>
    </source>
</evidence>
<dbReference type="Gene3D" id="1.10.1660.10">
    <property type="match status" value="1"/>
</dbReference>
<evidence type="ECO:0000259" key="2">
    <source>
        <dbReference type="PROSITE" id="PS50937"/>
    </source>
</evidence>
<comment type="caution">
    <text evidence="3">The sequence shown here is derived from an EMBL/GenBank/DDBJ whole genome shotgun (WGS) entry which is preliminary data.</text>
</comment>
<evidence type="ECO:0000313" key="3">
    <source>
        <dbReference type="EMBL" id="GEN81047.1"/>
    </source>
</evidence>
<sequence length="144" mass="15419">MPATLSSDISVKVKGCVMRIGELARRAGVSTRVLRYYEQQGLLAPARAGNAYREYDDADVARAEQVALMVRSGLPTRLIKAVLDLEETLARDPAASCPNEVAGLLADELSELDARIACLARSRATIAEYLQRTRSTATAVGAPG</sequence>
<dbReference type="InterPro" id="IPR009061">
    <property type="entry name" value="DNA-bd_dom_put_sf"/>
</dbReference>
<organism evidence="3 4">
    <name type="scientific">Actinotalea fermentans</name>
    <dbReference type="NCBI Taxonomy" id="43671"/>
    <lineage>
        <taxon>Bacteria</taxon>
        <taxon>Bacillati</taxon>
        <taxon>Actinomycetota</taxon>
        <taxon>Actinomycetes</taxon>
        <taxon>Micrococcales</taxon>
        <taxon>Cellulomonadaceae</taxon>
        <taxon>Actinotalea</taxon>
    </lineage>
</organism>
<keyword evidence="4" id="KW-1185">Reference proteome</keyword>
<dbReference type="Proteomes" id="UP000321484">
    <property type="component" value="Unassembled WGS sequence"/>
</dbReference>
<gene>
    <name evidence="3" type="ORF">AFE02nite_27810</name>
</gene>
<accession>A0A511Z0R1</accession>
<dbReference type="GO" id="GO:0003700">
    <property type="term" value="F:DNA-binding transcription factor activity"/>
    <property type="evidence" value="ECO:0007669"/>
    <property type="project" value="InterPro"/>
</dbReference>
<keyword evidence="1" id="KW-0238">DNA-binding</keyword>
<protein>
    <submittedName>
        <fullName evidence="3">MerR family transcriptional regulator</fullName>
    </submittedName>
</protein>
<dbReference type="Pfam" id="PF13411">
    <property type="entry name" value="MerR_1"/>
    <property type="match status" value="1"/>
</dbReference>
<feature type="domain" description="HTH merR-type" evidence="2">
    <location>
        <begin position="17"/>
        <end position="85"/>
    </location>
</feature>
<proteinExistence type="predicted"/>
<dbReference type="PROSITE" id="PS50937">
    <property type="entry name" value="HTH_MERR_2"/>
    <property type="match status" value="1"/>
</dbReference>